<dbReference type="RefSeq" id="WP_115330018.1">
    <property type="nucleotide sequence ID" value="NZ_CAAAHP010000009.1"/>
</dbReference>
<dbReference type="OrthoDB" id="9805906at2"/>
<sequence length="248" mass="28199">MIDLTIHNQPDDESCGPTSLHAIYRYYNLNIPLEQTVKTVERSISGGTLASMIGKHALQQGFKVTLYVNNLNVFDPTWFENNGDGCPELLARKIKTQMKYKRTKRFLQASRSYLDYMALGGEIRFKTLNLQLLKKYFDQQIPILTGLSVTYLYRSAREIYTKNGQGLYDDIRGTPAGHFVVLCGYDESQKLIVVADPHRENPLSQDNYYKVSINRLINSIMLGVLTYDANLLIIQPKEVMDANNSSNG</sequence>
<dbReference type="AlphaFoldDB" id="A0A378JHR7"/>
<evidence type="ECO:0000313" key="3">
    <source>
        <dbReference type="Proteomes" id="UP000254794"/>
    </source>
</evidence>
<accession>A0A378JHR7</accession>
<name>A0A378JHR7_9GAMM</name>
<reference evidence="2 3" key="1">
    <citation type="submission" date="2018-06" db="EMBL/GenBank/DDBJ databases">
        <authorList>
            <consortium name="Pathogen Informatics"/>
            <person name="Doyle S."/>
        </authorList>
    </citation>
    <scope>NUCLEOTIDE SEQUENCE [LARGE SCALE GENOMIC DNA]</scope>
    <source>
        <strain evidence="2 3">NCTC13316</strain>
    </source>
</reference>
<organism evidence="2 3">
    <name type="scientific">Legionella busanensis</name>
    <dbReference type="NCBI Taxonomy" id="190655"/>
    <lineage>
        <taxon>Bacteria</taxon>
        <taxon>Pseudomonadati</taxon>
        <taxon>Pseudomonadota</taxon>
        <taxon>Gammaproteobacteria</taxon>
        <taxon>Legionellales</taxon>
        <taxon>Legionellaceae</taxon>
        <taxon>Legionella</taxon>
    </lineage>
</organism>
<gene>
    <name evidence="2" type="ORF">NCTC13316_00387</name>
</gene>
<dbReference type="Gene3D" id="3.90.70.10">
    <property type="entry name" value="Cysteine proteinases"/>
    <property type="match status" value="1"/>
</dbReference>
<feature type="domain" description="Peptidase C39-like" evidence="1">
    <location>
        <begin position="6"/>
        <end position="198"/>
    </location>
</feature>
<evidence type="ECO:0000313" key="2">
    <source>
        <dbReference type="EMBL" id="STX50311.1"/>
    </source>
</evidence>
<protein>
    <recommendedName>
        <fullName evidence="1">Peptidase C39-like domain-containing protein</fullName>
    </recommendedName>
</protein>
<dbReference type="InterPro" id="IPR039564">
    <property type="entry name" value="Peptidase_C39-like"/>
</dbReference>
<proteinExistence type="predicted"/>
<evidence type="ECO:0000259" key="1">
    <source>
        <dbReference type="Pfam" id="PF13529"/>
    </source>
</evidence>
<keyword evidence="3" id="KW-1185">Reference proteome</keyword>
<dbReference type="Proteomes" id="UP000254794">
    <property type="component" value="Unassembled WGS sequence"/>
</dbReference>
<dbReference type="Pfam" id="PF13529">
    <property type="entry name" value="Peptidase_C39_2"/>
    <property type="match status" value="1"/>
</dbReference>
<dbReference type="EMBL" id="UGOD01000001">
    <property type="protein sequence ID" value="STX50311.1"/>
    <property type="molecule type" value="Genomic_DNA"/>
</dbReference>